<feature type="non-terminal residue" evidence="1">
    <location>
        <position position="1"/>
    </location>
</feature>
<comment type="caution">
    <text evidence="1">The sequence shown here is derived from an EMBL/GenBank/DDBJ whole genome shotgun (WGS) entry which is preliminary data.</text>
</comment>
<dbReference type="Proteomes" id="UP000885672">
    <property type="component" value="Unassembled WGS sequence"/>
</dbReference>
<organism evidence="1">
    <name type="scientific">candidate division WOR-3 bacterium</name>
    <dbReference type="NCBI Taxonomy" id="2052148"/>
    <lineage>
        <taxon>Bacteria</taxon>
        <taxon>Bacteria division WOR-3</taxon>
    </lineage>
</organism>
<gene>
    <name evidence="1" type="ORF">ENN51_04790</name>
</gene>
<proteinExistence type="predicted"/>
<dbReference type="Pfam" id="PF16125">
    <property type="entry name" value="DUF4837"/>
    <property type="match status" value="1"/>
</dbReference>
<reference evidence="1" key="1">
    <citation type="journal article" date="2020" name="mSystems">
        <title>Genome- and Community-Level Interaction Insights into Carbon Utilization and Element Cycling Functions of Hydrothermarchaeota in Hydrothermal Sediment.</title>
        <authorList>
            <person name="Zhou Z."/>
            <person name="Liu Y."/>
            <person name="Xu W."/>
            <person name="Pan J."/>
            <person name="Luo Z.H."/>
            <person name="Li M."/>
        </authorList>
    </citation>
    <scope>NUCLEOTIDE SEQUENCE [LARGE SCALE GENOMIC DNA]</scope>
    <source>
        <strain evidence="1">SpSt-1182</strain>
    </source>
</reference>
<evidence type="ECO:0000313" key="1">
    <source>
        <dbReference type="EMBL" id="HDQ99585.1"/>
    </source>
</evidence>
<dbReference type="AlphaFoldDB" id="A0A7V0T5K4"/>
<accession>A0A7V0T5K4</accession>
<sequence length="93" mass="10420">ELRAGLAARYYDGDFILDSLRESGFIEFLGDSCLRVTGIWQNRAAGIGGPFVSYALHYQGRFFLLDGLVYNPGRKKLDGLLQAEAVMRTFTPR</sequence>
<name>A0A7V0T5K4_UNCW3</name>
<dbReference type="EMBL" id="DSBX01000186">
    <property type="protein sequence ID" value="HDQ99585.1"/>
    <property type="molecule type" value="Genomic_DNA"/>
</dbReference>
<protein>
    <submittedName>
        <fullName evidence="1">DUF4837 family protein</fullName>
    </submittedName>
</protein>
<dbReference type="InterPro" id="IPR032286">
    <property type="entry name" value="DUF4837"/>
</dbReference>